<protein>
    <submittedName>
        <fullName evidence="1">Uncharacterized protein</fullName>
    </submittedName>
</protein>
<name>A0A645HS51_9ZZZZ</name>
<comment type="caution">
    <text evidence="1">The sequence shown here is derived from an EMBL/GenBank/DDBJ whole genome shotgun (WGS) entry which is preliminary data.</text>
</comment>
<sequence>MNGNASAARDVANDWIAGQRVAAVTKAHRHAGITLDDNSVDRHMRFARVLRATSADFFRNLGGLIVFLFQFQQLMQHLAC</sequence>
<dbReference type="EMBL" id="VSSQ01099213">
    <property type="protein sequence ID" value="MPN41875.1"/>
    <property type="molecule type" value="Genomic_DNA"/>
</dbReference>
<evidence type="ECO:0000313" key="1">
    <source>
        <dbReference type="EMBL" id="MPN41875.1"/>
    </source>
</evidence>
<proteinExistence type="predicted"/>
<dbReference type="AlphaFoldDB" id="A0A645HS51"/>
<organism evidence="1">
    <name type="scientific">bioreactor metagenome</name>
    <dbReference type="NCBI Taxonomy" id="1076179"/>
    <lineage>
        <taxon>unclassified sequences</taxon>
        <taxon>metagenomes</taxon>
        <taxon>ecological metagenomes</taxon>
    </lineage>
</organism>
<gene>
    <name evidence="1" type="ORF">SDC9_189430</name>
</gene>
<reference evidence="1" key="1">
    <citation type="submission" date="2019-08" db="EMBL/GenBank/DDBJ databases">
        <authorList>
            <person name="Kucharzyk K."/>
            <person name="Murdoch R.W."/>
            <person name="Higgins S."/>
            <person name="Loffler F."/>
        </authorList>
    </citation>
    <scope>NUCLEOTIDE SEQUENCE</scope>
</reference>
<accession>A0A645HS51</accession>